<organism evidence="2 3">
    <name type="scientific">Colletotrichum lupini</name>
    <dbReference type="NCBI Taxonomy" id="145971"/>
    <lineage>
        <taxon>Eukaryota</taxon>
        <taxon>Fungi</taxon>
        <taxon>Dikarya</taxon>
        <taxon>Ascomycota</taxon>
        <taxon>Pezizomycotina</taxon>
        <taxon>Sordariomycetes</taxon>
        <taxon>Hypocreomycetidae</taxon>
        <taxon>Glomerellales</taxon>
        <taxon>Glomerellaceae</taxon>
        <taxon>Colletotrichum</taxon>
        <taxon>Colletotrichum acutatum species complex</taxon>
    </lineage>
</organism>
<proteinExistence type="predicted"/>
<feature type="compositionally biased region" description="Polar residues" evidence="1">
    <location>
        <begin position="449"/>
        <end position="458"/>
    </location>
</feature>
<accession>A0A9Q8WD82</accession>
<dbReference type="GeneID" id="73337976"/>
<gene>
    <name evidence="2" type="ORF">CLUP02_03949</name>
</gene>
<feature type="region of interest" description="Disordered" evidence="1">
    <location>
        <begin position="190"/>
        <end position="237"/>
    </location>
</feature>
<dbReference type="KEGG" id="clup:CLUP02_03949"/>
<feature type="compositionally biased region" description="Basic and acidic residues" evidence="1">
    <location>
        <begin position="482"/>
        <end position="508"/>
    </location>
</feature>
<feature type="compositionally biased region" description="Basic and acidic residues" evidence="1">
    <location>
        <begin position="195"/>
        <end position="204"/>
    </location>
</feature>
<dbReference type="EMBL" id="CP019474">
    <property type="protein sequence ID" value="UQC78472.1"/>
    <property type="molecule type" value="Genomic_DNA"/>
</dbReference>
<name>A0A9Q8WD82_9PEZI</name>
<evidence type="ECO:0000256" key="1">
    <source>
        <dbReference type="SAM" id="MobiDB-lite"/>
    </source>
</evidence>
<protein>
    <submittedName>
        <fullName evidence="2">Uncharacterized protein</fullName>
    </submittedName>
</protein>
<feature type="region of interest" description="Disordered" evidence="1">
    <location>
        <begin position="449"/>
        <end position="517"/>
    </location>
</feature>
<evidence type="ECO:0000313" key="2">
    <source>
        <dbReference type="EMBL" id="UQC78472.1"/>
    </source>
</evidence>
<evidence type="ECO:0000313" key="3">
    <source>
        <dbReference type="Proteomes" id="UP000830671"/>
    </source>
</evidence>
<dbReference type="RefSeq" id="XP_049140109.1">
    <property type="nucleotide sequence ID" value="XM_049282966.1"/>
</dbReference>
<feature type="compositionally biased region" description="Basic and acidic residues" evidence="1">
    <location>
        <begin position="216"/>
        <end position="237"/>
    </location>
</feature>
<feature type="region of interest" description="Disordered" evidence="1">
    <location>
        <begin position="108"/>
        <end position="134"/>
    </location>
</feature>
<dbReference type="AlphaFoldDB" id="A0A9Q8WD82"/>
<keyword evidence="3" id="KW-1185">Reference proteome</keyword>
<reference evidence="2" key="1">
    <citation type="journal article" date="2021" name="Mol. Plant Microbe Interact.">
        <title>Complete Genome Sequence of the Plant-Pathogenic Fungus Colletotrichum lupini.</title>
        <authorList>
            <person name="Baroncelli R."/>
            <person name="Pensec F."/>
            <person name="Da Lio D."/>
            <person name="Boufleur T."/>
            <person name="Vicente I."/>
            <person name="Sarrocco S."/>
            <person name="Picot A."/>
            <person name="Baraldi E."/>
            <person name="Sukno S."/>
            <person name="Thon M."/>
            <person name="Le Floch G."/>
        </authorList>
    </citation>
    <scope>NUCLEOTIDE SEQUENCE</scope>
    <source>
        <strain evidence="2">IMI 504893</strain>
    </source>
</reference>
<sequence>MGAMLPLVGRHGRRAQGPNVRISVMTRDAGPAGFKRRESETHPQAFPNIEPLISLQPDFLDLLESWGPVIRCQCHFGPVFSFVRTEAAIPKAKWKSLGKMTQRLWEIPHPGTPTTNLGPTSKPGPTRHLNTDHGSRAKRLFPNASWSCDARVGLDQSFYQSLVPIRPFRFLGCLIFHSVDCFNSTTTTTIPATRQGEEGKEQHPRSVPSHPYPFESGRDRDTQRATEKDGKETMTEKRRIADIAGVSVPGLYPRPGQFRSSHSCRTLIHRSIQPSAANPIPSRLLLHRSQPMTARIFVDMHWQAKGGLASLQGIRKIAVFVVCRKFPPTRLLHRDCGTFSPKAPKVGWDFPGSSGKRNSIALCSDRTTAEHSKKERRAVEHGTESDPAMSWRLLVGEAWLKLKLTHEAPWLARLGVLSPLSYFGVYLSNDDFHKLSRPPSPMQVQHINGTFSQPQSTKGRSKGRTKIEFPGGRTGHQLATMGREKRHEKDEREGQHGEKRASKKETPRQLKLQNPCSIERIDGDRVGSLGLCRGPAIGARGPSSSACCPRNSSSFHSSVAASVFLSWQASPWNRTGVHPVCHRKSQDSPPPPPGLAWDVCGSSHECQTSMASSKGPATAERDFFAAYYARDCTRIIQRVSFAQISLLATLVQWRLPGFPLTSRVLTSARSSSRRRSESNSQLGIRVGGVVETSLERAIIHPAPSGTIIHRHLASDCHAVPIFSSRLLDYSVLHAALPKSKASQALPQDTARTSQVAFLTSVGEAFDGRQPVRSVKPGSSANEDIGIIHRGHTAQATLLHTHTARERDPNIPHLTLQVERRRFISHPHPILR</sequence>
<dbReference type="Proteomes" id="UP000830671">
    <property type="component" value="Chromosome 2"/>
</dbReference>